<feature type="signal peptide" evidence="1">
    <location>
        <begin position="1"/>
        <end position="28"/>
    </location>
</feature>
<evidence type="ECO:0000313" key="4">
    <source>
        <dbReference type="Proteomes" id="UP001596045"/>
    </source>
</evidence>
<dbReference type="Proteomes" id="UP001596045">
    <property type="component" value="Unassembled WGS sequence"/>
</dbReference>
<dbReference type="RefSeq" id="WP_378994124.1">
    <property type="nucleotide sequence ID" value="NZ_JBHSMT010000005.1"/>
</dbReference>
<evidence type="ECO:0000259" key="2">
    <source>
        <dbReference type="PROSITE" id="PS52045"/>
    </source>
</evidence>
<dbReference type="PANTHER" id="PTHR31589">
    <property type="entry name" value="PROTEIN, PUTATIVE (DUF239)-RELATED-RELATED"/>
    <property type="match status" value="1"/>
</dbReference>
<evidence type="ECO:0000256" key="1">
    <source>
        <dbReference type="SAM" id="SignalP"/>
    </source>
</evidence>
<dbReference type="Pfam" id="PF14365">
    <property type="entry name" value="Neprosin_AP"/>
    <property type="match status" value="1"/>
</dbReference>
<dbReference type="InterPro" id="IPR004314">
    <property type="entry name" value="Neprosin"/>
</dbReference>
<dbReference type="InterPro" id="IPR025521">
    <property type="entry name" value="Neprosin_propep"/>
</dbReference>
<comment type="caution">
    <text evidence="3">The sequence shown here is derived from an EMBL/GenBank/DDBJ whole genome shotgun (WGS) entry which is preliminary data.</text>
</comment>
<dbReference type="Pfam" id="PF03080">
    <property type="entry name" value="Neprosin"/>
    <property type="match status" value="1"/>
</dbReference>
<sequence length="466" mass="50540">MTHTKNLIRFAAAISMTALSTVADYSLAADTDASASATTAASSQNGNRGDDKLPFLSAQAVRVQSAGELARMQKYLDERIDRAAIHKSLINAKGRKVDCVDINAQPALKNKLLQGHKVELSPRSAPAQAPAAATHNMIEPLFEIEAATGAAAAAQTGACPAGSVPIPEVTSEDLHRFSSLDDFFAKYPAGAARRATPIIPPFHNGPTSQHQYAHAYRYVTNWGAQSTINVWATYTELNSEFSLGQIWVVAGSGGGLQTLEVGTQKYHDLYNDDNPHLFIYSTRGGYAPGTGCYNNTCGDFVQVSSSIYPGAVLSPVSVFNGAQYEASMQWFKDMDGGAWWLNFQGQWVGYYPRALYNAGGVQDHAAEIDFGGEIIDNRNLNLHTSTDMGSGSFPSAWFQKAAYMKKLNYNYTTTTNPNTVWNTEATGLTTSRSDSACYDIAYYSGDANWGSYFFYGGPGYDYNNCR</sequence>
<name>A0ABW0M364_9BURK</name>
<reference evidence="4" key="1">
    <citation type="journal article" date="2019" name="Int. J. Syst. Evol. Microbiol.">
        <title>The Global Catalogue of Microorganisms (GCM) 10K type strain sequencing project: providing services to taxonomists for standard genome sequencing and annotation.</title>
        <authorList>
            <consortium name="The Broad Institute Genomics Platform"/>
            <consortium name="The Broad Institute Genome Sequencing Center for Infectious Disease"/>
            <person name="Wu L."/>
            <person name="Ma J."/>
        </authorList>
    </citation>
    <scope>NUCLEOTIDE SEQUENCE [LARGE SCALE GENOMIC DNA]</scope>
    <source>
        <strain evidence="4">JCM 17066</strain>
    </source>
</reference>
<gene>
    <name evidence="3" type="ORF">ACFPM8_01200</name>
</gene>
<dbReference type="EMBL" id="JBHSMT010000005">
    <property type="protein sequence ID" value="MFC5472564.1"/>
    <property type="molecule type" value="Genomic_DNA"/>
</dbReference>
<organism evidence="3 4">
    <name type="scientific">Paraherbaspirillum soli</name>
    <dbReference type="NCBI Taxonomy" id="631222"/>
    <lineage>
        <taxon>Bacteria</taxon>
        <taxon>Pseudomonadati</taxon>
        <taxon>Pseudomonadota</taxon>
        <taxon>Betaproteobacteria</taxon>
        <taxon>Burkholderiales</taxon>
        <taxon>Oxalobacteraceae</taxon>
        <taxon>Paraherbaspirillum</taxon>
    </lineage>
</organism>
<feature type="chain" id="PRO_5045810379" evidence="1">
    <location>
        <begin position="29"/>
        <end position="466"/>
    </location>
</feature>
<keyword evidence="4" id="KW-1185">Reference proteome</keyword>
<keyword evidence="1" id="KW-0732">Signal</keyword>
<dbReference type="PANTHER" id="PTHR31589:SF110">
    <property type="entry name" value="PROTEIN, PUTATIVE (DUF239)-RELATED"/>
    <property type="match status" value="1"/>
</dbReference>
<evidence type="ECO:0000313" key="3">
    <source>
        <dbReference type="EMBL" id="MFC5472564.1"/>
    </source>
</evidence>
<dbReference type="InterPro" id="IPR053168">
    <property type="entry name" value="Glutamic_endopeptidase"/>
</dbReference>
<accession>A0ABW0M364</accession>
<feature type="domain" description="Neprosin PEP catalytic" evidence="2">
    <location>
        <begin position="202"/>
        <end position="466"/>
    </location>
</feature>
<protein>
    <submittedName>
        <fullName evidence="3">Neprosin family prolyl endopeptidase</fullName>
    </submittedName>
</protein>
<dbReference type="PROSITE" id="PS52045">
    <property type="entry name" value="NEPROSIN_PEP_CD"/>
    <property type="match status" value="1"/>
</dbReference>
<proteinExistence type="predicted"/>